<dbReference type="Pfam" id="PF20434">
    <property type="entry name" value="BD-FAE"/>
    <property type="match status" value="1"/>
</dbReference>
<evidence type="ECO:0000313" key="3">
    <source>
        <dbReference type="EMBL" id="CAA6816503.1"/>
    </source>
</evidence>
<dbReference type="GO" id="GO:0016787">
    <property type="term" value="F:hydrolase activity"/>
    <property type="evidence" value="ECO:0007669"/>
    <property type="project" value="UniProtKB-KW"/>
</dbReference>
<dbReference type="PANTHER" id="PTHR48081">
    <property type="entry name" value="AB HYDROLASE SUPERFAMILY PROTEIN C4A8.06C"/>
    <property type="match status" value="1"/>
</dbReference>
<organism evidence="3">
    <name type="scientific">uncultured Thiotrichaceae bacterium</name>
    <dbReference type="NCBI Taxonomy" id="298394"/>
    <lineage>
        <taxon>Bacteria</taxon>
        <taxon>Pseudomonadati</taxon>
        <taxon>Pseudomonadota</taxon>
        <taxon>Gammaproteobacteria</taxon>
        <taxon>Thiotrichales</taxon>
        <taxon>Thiotrichaceae</taxon>
        <taxon>environmental samples</taxon>
    </lineage>
</organism>
<dbReference type="EMBL" id="CACVAV010000265">
    <property type="protein sequence ID" value="CAA6816503.1"/>
    <property type="molecule type" value="Genomic_DNA"/>
</dbReference>
<dbReference type="InterPro" id="IPR050300">
    <property type="entry name" value="GDXG_lipolytic_enzyme"/>
</dbReference>
<evidence type="ECO:0000259" key="2">
    <source>
        <dbReference type="Pfam" id="PF20434"/>
    </source>
</evidence>
<gene>
    <name evidence="3" type="ORF">HELGO_WM46500</name>
</gene>
<dbReference type="InterPro" id="IPR029058">
    <property type="entry name" value="AB_hydrolase_fold"/>
</dbReference>
<name>A0A6S6TLC0_9GAMM</name>
<evidence type="ECO:0000256" key="1">
    <source>
        <dbReference type="ARBA" id="ARBA00022801"/>
    </source>
</evidence>
<dbReference type="InterPro" id="IPR049492">
    <property type="entry name" value="BD-FAE-like_dom"/>
</dbReference>
<dbReference type="AlphaFoldDB" id="A0A6S6TLC0"/>
<proteinExistence type="predicted"/>
<dbReference type="PROSITE" id="PS51257">
    <property type="entry name" value="PROKAR_LIPOPROTEIN"/>
    <property type="match status" value="1"/>
</dbReference>
<protein>
    <submittedName>
        <fullName evidence="3">Alpha/beta hydrolase</fullName>
    </submittedName>
</protein>
<keyword evidence="1 3" id="KW-0378">Hydrolase</keyword>
<feature type="domain" description="BD-FAE-like" evidence="2">
    <location>
        <begin position="58"/>
        <end position="242"/>
    </location>
</feature>
<dbReference type="PANTHER" id="PTHR48081:SF33">
    <property type="entry name" value="KYNURENINE FORMAMIDASE"/>
    <property type="match status" value="1"/>
</dbReference>
<accession>A0A6S6TLC0</accession>
<dbReference type="Gene3D" id="3.40.50.1820">
    <property type="entry name" value="alpha/beta hydrolase"/>
    <property type="match status" value="1"/>
</dbReference>
<dbReference type="SUPFAM" id="SSF53474">
    <property type="entry name" value="alpha/beta-Hydrolases"/>
    <property type="match status" value="1"/>
</dbReference>
<reference evidence="3" key="1">
    <citation type="submission" date="2020-01" db="EMBL/GenBank/DDBJ databases">
        <authorList>
            <person name="Meier V. D."/>
            <person name="Meier V D."/>
        </authorList>
    </citation>
    <scope>NUCLEOTIDE SEQUENCE</scope>
    <source>
        <strain evidence="3">HLG_WM_MAG_08</strain>
    </source>
</reference>
<sequence length="287" mass="31444">MKIQNKIITLFLICTGVLLTTIAGCAVVSPTTAINLLVPSDGYTKQEFSYGSHKQQALDLYLPKTSTSKVPIVFIYGGAWRTGSKANFVFVAQALTSLGHPVIVPDYRHFPEVQFPAFIDDVADAISFVEQQTNTGLPKPFKEYVLMGHSAGAHTAALLATDPRYLNQRRIKAQLTGLIAIAGPYDLPVNDPEVLPVFNTVTAQRTKPILNVHPGMPPTLLLHGLDDTRVLPLHTKRFSAALKKNDNTVTTRLYPGVDHTKIIGSLAAPLRFLNDSFEDIEVFLGRL</sequence>